<dbReference type="Proteomes" id="UP000002208">
    <property type="component" value="Plasmid 2"/>
</dbReference>
<organism evidence="7 8">
    <name type="scientific">Deinococcus deserti (strain DSM 17065 / CIP 109153 / LMG 22923 / VCD115)</name>
    <dbReference type="NCBI Taxonomy" id="546414"/>
    <lineage>
        <taxon>Bacteria</taxon>
        <taxon>Thermotogati</taxon>
        <taxon>Deinococcota</taxon>
        <taxon>Deinococci</taxon>
        <taxon>Deinococcales</taxon>
        <taxon>Deinococcaceae</taxon>
        <taxon>Deinococcus</taxon>
    </lineage>
</organism>
<feature type="transmembrane region" description="Helical" evidence="5">
    <location>
        <begin position="292"/>
        <end position="318"/>
    </location>
</feature>
<dbReference type="PANTHER" id="PTHR43839:SF3">
    <property type="entry name" value="OLIGOPEPTIDE ABC TRANSPORTER, PERMEASE PROTEIN"/>
    <property type="match status" value="1"/>
</dbReference>
<accession>C1D2P3</accession>
<keyword evidence="2 5" id="KW-0812">Transmembrane</keyword>
<dbReference type="RefSeq" id="WP_012695155.1">
    <property type="nucleotide sequence ID" value="NC_012529.1"/>
</dbReference>
<dbReference type="Pfam" id="PF12911">
    <property type="entry name" value="OppC_N"/>
    <property type="match status" value="1"/>
</dbReference>
<dbReference type="PANTHER" id="PTHR43839">
    <property type="entry name" value="OPPC IN A BINDING PROTEIN-DEPENDENT TRANSPORT SYSTEM"/>
    <property type="match status" value="1"/>
</dbReference>
<evidence type="ECO:0000256" key="5">
    <source>
        <dbReference type="RuleBase" id="RU363032"/>
    </source>
</evidence>
<feature type="transmembrane region" description="Helical" evidence="5">
    <location>
        <begin position="168"/>
        <end position="194"/>
    </location>
</feature>
<dbReference type="Gene3D" id="1.10.3720.10">
    <property type="entry name" value="MetI-like"/>
    <property type="match status" value="1"/>
</dbReference>
<protein>
    <submittedName>
        <fullName evidence="7">Putative dipeptide/oligopeptide/nickel ABC transporter, permease component</fullName>
    </submittedName>
</protein>
<gene>
    <name evidence="7" type="ordered locus">Deide_2p00270</name>
</gene>
<comment type="subcellular location">
    <subcellularLocation>
        <location evidence="5">Cell membrane</location>
        <topology evidence="5">Multi-pass membrane protein</topology>
    </subcellularLocation>
    <subcellularLocation>
        <location evidence="1">Membrane</location>
        <topology evidence="1">Multi-pass membrane protein</topology>
    </subcellularLocation>
</comment>
<dbReference type="InterPro" id="IPR025966">
    <property type="entry name" value="OppC_N"/>
</dbReference>
<dbReference type="InterPro" id="IPR000515">
    <property type="entry name" value="MetI-like"/>
</dbReference>
<dbReference type="KEGG" id="ddr:Deide_2p00270"/>
<reference evidence="7 8" key="1">
    <citation type="journal article" date="2009" name="PLoS Genet.">
        <title>Alliance of proteomics and genomics to unravel the specificities of Sahara bacterium Deinococcus deserti.</title>
        <authorList>
            <person name="de Groot A."/>
            <person name="Dulermo R."/>
            <person name="Ortet P."/>
            <person name="Blanchard L."/>
            <person name="Guerin P."/>
            <person name="Fernandez B."/>
            <person name="Vacherie B."/>
            <person name="Dossat C."/>
            <person name="Jolivet E."/>
            <person name="Siguier P."/>
            <person name="Chandler M."/>
            <person name="Barakat M."/>
            <person name="Dedieu A."/>
            <person name="Barbe V."/>
            <person name="Heulin T."/>
            <person name="Sommer S."/>
            <person name="Achouak W."/>
            <person name="Armengaud J."/>
        </authorList>
    </citation>
    <scope>NUCLEOTIDE SEQUENCE [LARGE SCALE GENOMIC DNA]</scope>
    <source>
        <strain evidence="8">DSM 17065 / CIP 109153 / LMG 22923 / VCD115</strain>
        <plasmid evidence="8">pDeide2</plasmid>
    </source>
</reference>
<dbReference type="InterPro" id="IPR035906">
    <property type="entry name" value="MetI-like_sf"/>
</dbReference>
<keyword evidence="7" id="KW-0614">Plasmid</keyword>
<keyword evidence="4 5" id="KW-0472">Membrane</keyword>
<feature type="domain" description="ABC transmembrane type-1" evidence="6">
    <location>
        <begin position="166"/>
        <end position="362"/>
    </location>
</feature>
<dbReference type="SUPFAM" id="SSF161098">
    <property type="entry name" value="MetI-like"/>
    <property type="match status" value="1"/>
</dbReference>
<dbReference type="Pfam" id="PF00528">
    <property type="entry name" value="BPD_transp_1"/>
    <property type="match status" value="1"/>
</dbReference>
<feature type="transmembrane region" description="Helical" evidence="5">
    <location>
        <begin position="35"/>
        <end position="58"/>
    </location>
</feature>
<evidence type="ECO:0000256" key="2">
    <source>
        <dbReference type="ARBA" id="ARBA00022692"/>
    </source>
</evidence>
<dbReference type="AlphaFoldDB" id="C1D2P3"/>
<evidence type="ECO:0000256" key="1">
    <source>
        <dbReference type="ARBA" id="ARBA00004141"/>
    </source>
</evidence>
<dbReference type="CDD" id="cd06261">
    <property type="entry name" value="TM_PBP2"/>
    <property type="match status" value="1"/>
</dbReference>
<dbReference type="HOGENOM" id="CLU_028518_1_0_0"/>
<keyword evidence="8" id="KW-1185">Reference proteome</keyword>
<comment type="similarity">
    <text evidence="5">Belongs to the binding-protein-dependent transport system permease family.</text>
</comment>
<dbReference type="GO" id="GO:0055085">
    <property type="term" value="P:transmembrane transport"/>
    <property type="evidence" value="ECO:0007669"/>
    <property type="project" value="InterPro"/>
</dbReference>
<evidence type="ECO:0000256" key="3">
    <source>
        <dbReference type="ARBA" id="ARBA00022989"/>
    </source>
</evidence>
<evidence type="ECO:0000256" key="4">
    <source>
        <dbReference type="ARBA" id="ARBA00023136"/>
    </source>
</evidence>
<dbReference type="OrthoDB" id="9797472at2"/>
<proteinExistence type="inferred from homology"/>
<dbReference type="GO" id="GO:0005886">
    <property type="term" value="C:plasma membrane"/>
    <property type="evidence" value="ECO:0007669"/>
    <property type="project" value="UniProtKB-SubCell"/>
</dbReference>
<evidence type="ECO:0000313" key="7">
    <source>
        <dbReference type="EMBL" id="ACO47682.1"/>
    </source>
</evidence>
<sequence>MTAVTGPLAAQTVRARQTPLALALRRFRRNRVGVLSFWVLTAMYLIALLAGFLAPYSITAQHEAYPYQRPQAVHVMHEGKLMRPFVYGFKKTRDPVTFLSTFAEDKSRPLPILLFVRGDDPAEFRYSLLGVFKSQWHLFGVKDGYYFPIGTDKFGRDLLSRMLVGSQVSLTVGVIGILISFTIGIVLGGISGFFGGWVDNAIQRVIEVLLSFPRLPILLALSTIIPAKWPSTWVYLGIVAVLSLIGWAGLARVVRGQVISARNVDYVQAARAIGASDLRVILRHIMPNLSSFLIVTATLALPGYILGESALSFLGLGIKEPMTSWGLLLKDAQNFETLNLYPWLLLPGLMIVISVLAFNFMGDALRDAADTQSR</sequence>
<dbReference type="EMBL" id="CP001116">
    <property type="protein sequence ID" value="ACO47682.1"/>
    <property type="molecule type" value="Genomic_DNA"/>
</dbReference>
<evidence type="ECO:0000259" key="6">
    <source>
        <dbReference type="PROSITE" id="PS50928"/>
    </source>
</evidence>
<feature type="transmembrane region" description="Helical" evidence="5">
    <location>
        <begin position="338"/>
        <end position="358"/>
    </location>
</feature>
<evidence type="ECO:0000313" key="8">
    <source>
        <dbReference type="Proteomes" id="UP000002208"/>
    </source>
</evidence>
<keyword evidence="3 5" id="KW-1133">Transmembrane helix</keyword>
<geneLocation type="plasmid" evidence="8">
    <name>pDeide2</name>
</geneLocation>
<name>C1D2P3_DEIDV</name>
<feature type="transmembrane region" description="Helical" evidence="5">
    <location>
        <begin position="233"/>
        <end position="254"/>
    </location>
</feature>
<dbReference type="PROSITE" id="PS50928">
    <property type="entry name" value="ABC_TM1"/>
    <property type="match status" value="1"/>
</dbReference>
<keyword evidence="5" id="KW-0813">Transport</keyword>
<feature type="transmembrane region" description="Helical" evidence="5">
    <location>
        <begin position="206"/>
        <end position="227"/>
    </location>
</feature>